<keyword evidence="3" id="KW-1185">Reference proteome</keyword>
<dbReference type="EMBL" id="CAJOBC010001639">
    <property type="protein sequence ID" value="CAF3690314.1"/>
    <property type="molecule type" value="Genomic_DNA"/>
</dbReference>
<dbReference type="AlphaFoldDB" id="A0A814A3F9"/>
<evidence type="ECO:0000313" key="2">
    <source>
        <dbReference type="EMBL" id="CAF3690314.1"/>
    </source>
</evidence>
<name>A0A814A3F9_9BILA</name>
<dbReference type="OrthoDB" id="10030103at2759"/>
<accession>A0A814A3F9</accession>
<evidence type="ECO:0000313" key="1">
    <source>
        <dbReference type="EMBL" id="CAF0908891.1"/>
    </source>
</evidence>
<sequence length="224" mass="26597">MTRAIETVKKNGTFVEIAQWEIMNIITDIYNSTETTSWNDNVNDEFKSILGRLINKNRVDAVLFIYRHLYHVRDFFNQSKNCRTIVDHITGNELGGQLIKTFIDKKPLQNWIIGKDLIFILLQKKERKLLKKLFLLFPFLVHQLDEDGNDPLLHICLKVRGCRHRFVQFLTTMKADLQRINFNGEDFFGAIHLERNRKLLKKLNMEEINHEQRNIRFIEIISNV</sequence>
<dbReference type="Proteomes" id="UP000681722">
    <property type="component" value="Unassembled WGS sequence"/>
</dbReference>
<reference evidence="1" key="1">
    <citation type="submission" date="2021-02" db="EMBL/GenBank/DDBJ databases">
        <authorList>
            <person name="Nowell W R."/>
        </authorList>
    </citation>
    <scope>NUCLEOTIDE SEQUENCE</scope>
</reference>
<protein>
    <submittedName>
        <fullName evidence="1">Uncharacterized protein</fullName>
    </submittedName>
</protein>
<proteinExistence type="predicted"/>
<comment type="caution">
    <text evidence="1">The sequence shown here is derived from an EMBL/GenBank/DDBJ whole genome shotgun (WGS) entry which is preliminary data.</text>
</comment>
<dbReference type="EMBL" id="CAJNOQ010001639">
    <property type="protein sequence ID" value="CAF0908891.1"/>
    <property type="molecule type" value="Genomic_DNA"/>
</dbReference>
<organism evidence="1 3">
    <name type="scientific">Didymodactylos carnosus</name>
    <dbReference type="NCBI Taxonomy" id="1234261"/>
    <lineage>
        <taxon>Eukaryota</taxon>
        <taxon>Metazoa</taxon>
        <taxon>Spiralia</taxon>
        <taxon>Gnathifera</taxon>
        <taxon>Rotifera</taxon>
        <taxon>Eurotatoria</taxon>
        <taxon>Bdelloidea</taxon>
        <taxon>Philodinida</taxon>
        <taxon>Philodinidae</taxon>
        <taxon>Didymodactylos</taxon>
    </lineage>
</organism>
<dbReference type="Proteomes" id="UP000663829">
    <property type="component" value="Unassembled WGS sequence"/>
</dbReference>
<evidence type="ECO:0000313" key="3">
    <source>
        <dbReference type="Proteomes" id="UP000663829"/>
    </source>
</evidence>
<gene>
    <name evidence="1" type="ORF">GPM918_LOCUS9038</name>
    <name evidence="2" type="ORF">SRO942_LOCUS9039</name>
</gene>